<evidence type="ECO:0000313" key="1">
    <source>
        <dbReference type="EMBL" id="KAK7413018.1"/>
    </source>
</evidence>
<keyword evidence="2" id="KW-1185">Reference proteome</keyword>
<organism evidence="1 2">
    <name type="scientific">Psophocarpus tetragonolobus</name>
    <name type="common">Winged bean</name>
    <name type="synonym">Dolichos tetragonolobus</name>
    <dbReference type="NCBI Taxonomy" id="3891"/>
    <lineage>
        <taxon>Eukaryota</taxon>
        <taxon>Viridiplantae</taxon>
        <taxon>Streptophyta</taxon>
        <taxon>Embryophyta</taxon>
        <taxon>Tracheophyta</taxon>
        <taxon>Spermatophyta</taxon>
        <taxon>Magnoliopsida</taxon>
        <taxon>eudicotyledons</taxon>
        <taxon>Gunneridae</taxon>
        <taxon>Pentapetalae</taxon>
        <taxon>rosids</taxon>
        <taxon>fabids</taxon>
        <taxon>Fabales</taxon>
        <taxon>Fabaceae</taxon>
        <taxon>Papilionoideae</taxon>
        <taxon>50 kb inversion clade</taxon>
        <taxon>NPAAA clade</taxon>
        <taxon>indigoferoid/millettioid clade</taxon>
        <taxon>Phaseoleae</taxon>
        <taxon>Psophocarpus</taxon>
    </lineage>
</organism>
<dbReference type="AlphaFoldDB" id="A0AAN9T3G8"/>
<evidence type="ECO:0000313" key="2">
    <source>
        <dbReference type="Proteomes" id="UP001386955"/>
    </source>
</evidence>
<name>A0AAN9T3G8_PSOTE</name>
<accession>A0AAN9T3G8</accession>
<sequence length="80" mass="8557">MSRGIDMEVSGVGGCGKGVCWRAQLASLRSVSVVVRFCALSSSFFHWISSSCLRRSMMMGGYAMSGVSCVMVVDSLTRPP</sequence>
<dbReference type="Proteomes" id="UP001386955">
    <property type="component" value="Unassembled WGS sequence"/>
</dbReference>
<gene>
    <name evidence="1" type="ORF">VNO78_04841</name>
</gene>
<comment type="caution">
    <text evidence="1">The sequence shown here is derived from an EMBL/GenBank/DDBJ whole genome shotgun (WGS) entry which is preliminary data.</text>
</comment>
<proteinExistence type="predicted"/>
<dbReference type="EMBL" id="JAYMYS010000001">
    <property type="protein sequence ID" value="KAK7413018.1"/>
    <property type="molecule type" value="Genomic_DNA"/>
</dbReference>
<protein>
    <submittedName>
        <fullName evidence="1">Uncharacterized protein</fullName>
    </submittedName>
</protein>
<reference evidence="1 2" key="1">
    <citation type="submission" date="2024-01" db="EMBL/GenBank/DDBJ databases">
        <title>The genomes of 5 underutilized Papilionoideae crops provide insights into root nodulation and disease resistanc.</title>
        <authorList>
            <person name="Jiang F."/>
        </authorList>
    </citation>
    <scope>NUCLEOTIDE SEQUENCE [LARGE SCALE GENOMIC DNA]</scope>
    <source>
        <strain evidence="1">DUOXIRENSHENG_FW03</strain>
        <tissue evidence="1">Leaves</tissue>
    </source>
</reference>